<feature type="compositionally biased region" description="Basic and acidic residues" evidence="1">
    <location>
        <begin position="43"/>
        <end position="55"/>
    </location>
</feature>
<evidence type="ECO:0008006" key="5">
    <source>
        <dbReference type="Google" id="ProtNLM"/>
    </source>
</evidence>
<proteinExistence type="predicted"/>
<evidence type="ECO:0000256" key="2">
    <source>
        <dbReference type="SAM" id="SignalP"/>
    </source>
</evidence>
<keyword evidence="2" id="KW-0732">Signal</keyword>
<feature type="signal peptide" evidence="2">
    <location>
        <begin position="1"/>
        <end position="17"/>
    </location>
</feature>
<protein>
    <recommendedName>
        <fullName evidence="5">Secreted protein</fullName>
    </recommendedName>
</protein>
<dbReference type="AlphaFoldDB" id="A0A401NQM2"/>
<comment type="caution">
    <text evidence="3">The sequence shown here is derived from an EMBL/GenBank/DDBJ whole genome shotgun (WGS) entry which is preliminary data.</text>
</comment>
<sequence length="91" mass="10314">MLLISLGAGLLSPPVLLRCVNHSPLAIGYGVCVKKLPERRFLSKSQREERERERPTQLSNLNHFPLPKQHIPAFNRDKGRQERGSLITGVF</sequence>
<accession>A0A401NQM2</accession>
<dbReference type="Proteomes" id="UP000288216">
    <property type="component" value="Unassembled WGS sequence"/>
</dbReference>
<keyword evidence="4" id="KW-1185">Reference proteome</keyword>
<feature type="chain" id="PRO_5019088210" description="Secreted protein" evidence="2">
    <location>
        <begin position="18"/>
        <end position="91"/>
    </location>
</feature>
<gene>
    <name evidence="3" type="ORF">scyTo_0007346</name>
</gene>
<evidence type="ECO:0000313" key="4">
    <source>
        <dbReference type="Proteomes" id="UP000288216"/>
    </source>
</evidence>
<organism evidence="3 4">
    <name type="scientific">Scyliorhinus torazame</name>
    <name type="common">Cloudy catshark</name>
    <name type="synonym">Catulus torazame</name>
    <dbReference type="NCBI Taxonomy" id="75743"/>
    <lineage>
        <taxon>Eukaryota</taxon>
        <taxon>Metazoa</taxon>
        <taxon>Chordata</taxon>
        <taxon>Craniata</taxon>
        <taxon>Vertebrata</taxon>
        <taxon>Chondrichthyes</taxon>
        <taxon>Elasmobranchii</taxon>
        <taxon>Galeomorphii</taxon>
        <taxon>Galeoidea</taxon>
        <taxon>Carcharhiniformes</taxon>
        <taxon>Scyliorhinidae</taxon>
        <taxon>Scyliorhinus</taxon>
    </lineage>
</organism>
<dbReference type="EMBL" id="BFAA01002639">
    <property type="protein sequence ID" value="GCB63144.1"/>
    <property type="molecule type" value="Genomic_DNA"/>
</dbReference>
<reference evidence="3 4" key="1">
    <citation type="journal article" date="2018" name="Nat. Ecol. Evol.">
        <title>Shark genomes provide insights into elasmobranch evolution and the origin of vertebrates.</title>
        <authorList>
            <person name="Hara Y"/>
            <person name="Yamaguchi K"/>
            <person name="Onimaru K"/>
            <person name="Kadota M"/>
            <person name="Koyanagi M"/>
            <person name="Keeley SD"/>
            <person name="Tatsumi K"/>
            <person name="Tanaka K"/>
            <person name="Motone F"/>
            <person name="Kageyama Y"/>
            <person name="Nozu R"/>
            <person name="Adachi N"/>
            <person name="Nishimura O"/>
            <person name="Nakagawa R"/>
            <person name="Tanegashima C"/>
            <person name="Kiyatake I"/>
            <person name="Matsumoto R"/>
            <person name="Murakumo K"/>
            <person name="Nishida K"/>
            <person name="Terakita A"/>
            <person name="Kuratani S"/>
            <person name="Sato K"/>
            <person name="Hyodo S Kuraku.S."/>
        </authorList>
    </citation>
    <scope>NUCLEOTIDE SEQUENCE [LARGE SCALE GENOMIC DNA]</scope>
</reference>
<name>A0A401NQM2_SCYTO</name>
<evidence type="ECO:0000256" key="1">
    <source>
        <dbReference type="SAM" id="MobiDB-lite"/>
    </source>
</evidence>
<evidence type="ECO:0000313" key="3">
    <source>
        <dbReference type="EMBL" id="GCB63144.1"/>
    </source>
</evidence>
<feature type="region of interest" description="Disordered" evidence="1">
    <location>
        <begin position="43"/>
        <end position="78"/>
    </location>
</feature>